<evidence type="ECO:0000256" key="4">
    <source>
        <dbReference type="RuleBase" id="RU000406"/>
    </source>
</evidence>
<evidence type="ECO:0000256" key="1">
    <source>
        <dbReference type="ARBA" id="ARBA00009034"/>
    </source>
</evidence>
<feature type="domain" description="Insulin-like" evidence="6">
    <location>
        <begin position="31"/>
        <end position="91"/>
    </location>
</feature>
<evidence type="ECO:0000256" key="3">
    <source>
        <dbReference type="ARBA" id="ARBA00022729"/>
    </source>
</evidence>
<dbReference type="Pfam" id="PF00049">
    <property type="entry name" value="Insulin"/>
    <property type="match status" value="1"/>
</dbReference>
<evidence type="ECO:0000313" key="7">
    <source>
        <dbReference type="EMBL" id="WLY76849.1"/>
    </source>
</evidence>
<sequence>MKVIQAFFVLVVTLTALVEVFGEGFDDQGYIQLCGRQLATMCFLTMNSEQSHEEPDIYLTQKRSLSPRNKRSLLEECCHNKCTKSVFAQYCHY</sequence>
<dbReference type="EMBL" id="OQ943377">
    <property type="protein sequence ID" value="WLY76849.1"/>
    <property type="molecule type" value="mRNA"/>
</dbReference>
<proteinExistence type="evidence at transcript level"/>
<keyword evidence="4" id="KW-0964">Secreted</keyword>
<organism evidence="7">
    <name type="scientific">Galleria mellonella</name>
    <name type="common">Greater wax moth</name>
    <dbReference type="NCBI Taxonomy" id="7137"/>
    <lineage>
        <taxon>Eukaryota</taxon>
        <taxon>Metazoa</taxon>
        <taxon>Ecdysozoa</taxon>
        <taxon>Arthropoda</taxon>
        <taxon>Hexapoda</taxon>
        <taxon>Insecta</taxon>
        <taxon>Pterygota</taxon>
        <taxon>Neoptera</taxon>
        <taxon>Endopterygota</taxon>
        <taxon>Lepidoptera</taxon>
        <taxon>Glossata</taxon>
        <taxon>Ditrysia</taxon>
        <taxon>Pyraloidea</taxon>
        <taxon>Pyralidae</taxon>
        <taxon>Galleriinae</taxon>
        <taxon>Galleria</taxon>
    </lineage>
</organism>
<comment type="similarity">
    <text evidence="1 4">Belongs to the insulin family.</text>
</comment>
<dbReference type="SMART" id="SM00078">
    <property type="entry name" value="IlGF"/>
    <property type="match status" value="1"/>
</dbReference>
<feature type="chain" id="PRO_5041468118" evidence="5">
    <location>
        <begin position="23"/>
        <end position="93"/>
    </location>
</feature>
<dbReference type="AlphaFoldDB" id="A0AA50F509"/>
<name>A0AA50F509_GALME</name>
<dbReference type="Gene3D" id="1.10.100.10">
    <property type="entry name" value="Insulin-like"/>
    <property type="match status" value="1"/>
</dbReference>
<dbReference type="SUPFAM" id="SSF56994">
    <property type="entry name" value="Insulin-like"/>
    <property type="match status" value="1"/>
</dbReference>
<reference evidence="7" key="1">
    <citation type="submission" date="2023-05" db="EMBL/GenBank/DDBJ databases">
        <authorList>
            <person name="Luo L."/>
        </authorList>
    </citation>
    <scope>NUCLEOTIDE SEQUENCE</scope>
</reference>
<dbReference type="InterPro" id="IPR036438">
    <property type="entry name" value="Insulin-like_sf"/>
</dbReference>
<protein>
    <submittedName>
        <fullName evidence="7">Insulin-like peptide transcript variant X15</fullName>
    </submittedName>
</protein>
<dbReference type="GO" id="GO:0005179">
    <property type="term" value="F:hormone activity"/>
    <property type="evidence" value="ECO:0007669"/>
    <property type="project" value="InterPro"/>
</dbReference>
<dbReference type="PROSITE" id="PS00262">
    <property type="entry name" value="INSULIN"/>
    <property type="match status" value="1"/>
</dbReference>
<keyword evidence="2" id="KW-0165">Cleavage on pair of basic residues</keyword>
<accession>A0AA50F509</accession>
<keyword evidence="3 5" id="KW-0732">Signal</keyword>
<dbReference type="GO" id="GO:0005576">
    <property type="term" value="C:extracellular region"/>
    <property type="evidence" value="ECO:0007669"/>
    <property type="project" value="UniProtKB-SubCell"/>
</dbReference>
<feature type="signal peptide" evidence="5">
    <location>
        <begin position="1"/>
        <end position="22"/>
    </location>
</feature>
<evidence type="ECO:0000256" key="2">
    <source>
        <dbReference type="ARBA" id="ARBA00022685"/>
    </source>
</evidence>
<evidence type="ECO:0000259" key="6">
    <source>
        <dbReference type="SMART" id="SM00078"/>
    </source>
</evidence>
<comment type="subcellular location">
    <subcellularLocation>
        <location evidence="4">Secreted</location>
    </subcellularLocation>
</comment>
<evidence type="ECO:0000256" key="5">
    <source>
        <dbReference type="SAM" id="SignalP"/>
    </source>
</evidence>
<dbReference type="InterPro" id="IPR016179">
    <property type="entry name" value="Insulin-like"/>
</dbReference>
<dbReference type="InterPro" id="IPR022353">
    <property type="entry name" value="Insulin_CS"/>
</dbReference>